<organism evidence="3 4">
    <name type="scientific">Chaetoceros tenuissimus</name>
    <dbReference type="NCBI Taxonomy" id="426638"/>
    <lineage>
        <taxon>Eukaryota</taxon>
        <taxon>Sar</taxon>
        <taxon>Stramenopiles</taxon>
        <taxon>Ochrophyta</taxon>
        <taxon>Bacillariophyta</taxon>
        <taxon>Coscinodiscophyceae</taxon>
        <taxon>Chaetocerotophycidae</taxon>
        <taxon>Chaetocerotales</taxon>
        <taxon>Chaetocerotaceae</taxon>
        <taxon>Chaetoceros</taxon>
    </lineage>
</organism>
<comment type="caution">
    <text evidence="3">The sequence shown here is derived from an EMBL/GenBank/DDBJ whole genome shotgun (WGS) entry which is preliminary data.</text>
</comment>
<feature type="compositionally biased region" description="Polar residues" evidence="1">
    <location>
        <begin position="43"/>
        <end position="53"/>
    </location>
</feature>
<dbReference type="EMBL" id="BLLK01000027">
    <property type="protein sequence ID" value="GFH48291.1"/>
    <property type="molecule type" value="Genomic_DNA"/>
</dbReference>
<feature type="region of interest" description="Disordered" evidence="1">
    <location>
        <begin position="1"/>
        <end position="55"/>
    </location>
</feature>
<name>A0AAD3CNP5_9STRA</name>
<feature type="region of interest" description="Disordered" evidence="1">
    <location>
        <begin position="218"/>
        <end position="316"/>
    </location>
</feature>
<dbReference type="InterPro" id="IPR041337">
    <property type="entry name" value="hnRNP_Q_AcD"/>
</dbReference>
<protein>
    <recommendedName>
        <fullName evidence="2">Heterogeneous nuclear ribonucleoprotein Q acidic domain-containing protein</fullName>
    </recommendedName>
</protein>
<feature type="compositionally biased region" description="Polar residues" evidence="1">
    <location>
        <begin position="20"/>
        <end position="35"/>
    </location>
</feature>
<gene>
    <name evidence="3" type="ORF">CTEN210_04767</name>
</gene>
<reference evidence="3 4" key="1">
    <citation type="journal article" date="2021" name="Sci. Rep.">
        <title>The genome of the diatom Chaetoceros tenuissimus carries an ancient integrated fragment of an extant virus.</title>
        <authorList>
            <person name="Hongo Y."/>
            <person name="Kimura K."/>
            <person name="Takaki Y."/>
            <person name="Yoshida Y."/>
            <person name="Baba S."/>
            <person name="Kobayashi G."/>
            <person name="Nagasaki K."/>
            <person name="Hano T."/>
            <person name="Tomaru Y."/>
        </authorList>
    </citation>
    <scope>NUCLEOTIDE SEQUENCE [LARGE SCALE GENOMIC DNA]</scope>
    <source>
        <strain evidence="3 4">NIES-3715</strain>
    </source>
</reference>
<dbReference type="AlphaFoldDB" id="A0AAD3CNP5"/>
<feature type="compositionally biased region" description="Basic and acidic residues" evidence="1">
    <location>
        <begin position="294"/>
        <end position="307"/>
    </location>
</feature>
<dbReference type="Proteomes" id="UP001054902">
    <property type="component" value="Unassembled WGS sequence"/>
</dbReference>
<feature type="domain" description="Heterogeneous nuclear ribonucleoprotein Q acidic" evidence="2">
    <location>
        <begin position="148"/>
        <end position="218"/>
    </location>
</feature>
<feature type="compositionally biased region" description="Polar residues" evidence="1">
    <location>
        <begin position="455"/>
        <end position="470"/>
    </location>
</feature>
<keyword evidence="4" id="KW-1185">Reference proteome</keyword>
<evidence type="ECO:0000256" key="1">
    <source>
        <dbReference type="SAM" id="MobiDB-lite"/>
    </source>
</evidence>
<feature type="compositionally biased region" description="Basic residues" evidence="1">
    <location>
        <begin position="265"/>
        <end position="274"/>
    </location>
</feature>
<sequence>MQQPPPPPSSLPRVPRKSSTSAPSESLLNPSQAPQFPNHAMPINQSQPNNGMMQGTVIVPSLNLPPGVIVPPTLDPTPFVSSPKAMELLMSLTPQQMTEALAELDQAINSKGASNIRSLTGYSIGVFKRYHHVNSKERKTGDPVMTDGLTPVVRVSLQKMVDTGYCTKAEVSDPKIDQKLRMLSEHDAVLAINELVSVPRNTIRNFVNYFAGILNRYQRSAGGGSNSSGRHGRSDRRRRSPSPDDRRGYRSRRHRSYSRSPSPYSRRRSRRDRSRSRSRERYDRRSSRSPSPSYRREGRSSRYDHSSRSQPNLQPQIMQVPQPQMMAAPMGYQNQQMQQMTVPPPPPPRNIPITTPITTNMLPVPGQPAPTSQVQLQSSWDGQSWNPTIQQAPQQQQPYQVPQSGASVFPNSVSNPVTQNPGQISTTPAPAPVVGLDLVGLAEKAAAALLEIPKTNPTDPRANLQSTTSRADPRSKDPRSYSLPPPGQPSYSTKSQTQSVFTGSSGQAHDVHVTLSSLPPTVQFAIQNLRASGLLDKELGSNACRWLKQLPEPQALQSLERFSSCDVNTMKNKEAYLCGLLRREVEKRGSSFSN</sequence>
<feature type="compositionally biased region" description="Basic and acidic residues" evidence="1">
    <location>
        <begin position="275"/>
        <end position="286"/>
    </location>
</feature>
<feature type="domain" description="Heterogeneous nuclear ribonucleoprotein Q acidic" evidence="2">
    <location>
        <begin position="517"/>
        <end position="583"/>
    </location>
</feature>
<accession>A0AAD3CNP5</accession>
<feature type="compositionally biased region" description="Pro residues" evidence="1">
    <location>
        <begin position="1"/>
        <end position="10"/>
    </location>
</feature>
<feature type="compositionally biased region" description="Basic residues" evidence="1">
    <location>
        <begin position="230"/>
        <end position="240"/>
    </location>
</feature>
<feature type="region of interest" description="Disordered" evidence="1">
    <location>
        <begin position="452"/>
        <end position="505"/>
    </location>
</feature>
<feature type="compositionally biased region" description="Polar residues" evidence="1">
    <location>
        <begin position="489"/>
        <end position="505"/>
    </location>
</feature>
<evidence type="ECO:0000259" key="2">
    <source>
        <dbReference type="Pfam" id="PF18360"/>
    </source>
</evidence>
<evidence type="ECO:0000313" key="4">
    <source>
        <dbReference type="Proteomes" id="UP001054902"/>
    </source>
</evidence>
<evidence type="ECO:0000313" key="3">
    <source>
        <dbReference type="EMBL" id="GFH48291.1"/>
    </source>
</evidence>
<dbReference type="CDD" id="cd21039">
    <property type="entry name" value="NURR"/>
    <property type="match status" value="2"/>
</dbReference>
<proteinExistence type="predicted"/>
<dbReference type="Pfam" id="PF18360">
    <property type="entry name" value="hnRNP_Q_AcD"/>
    <property type="match status" value="2"/>
</dbReference>